<dbReference type="PROSITE" id="PS51257">
    <property type="entry name" value="PROKAR_LIPOPROTEIN"/>
    <property type="match status" value="1"/>
</dbReference>
<proteinExistence type="predicted"/>
<reference evidence="1 2" key="1">
    <citation type="submission" date="2018-05" db="EMBL/GenBank/DDBJ databases">
        <title>Isolation and characterization of genus Methanoculleus species and their viruses from deep sea marine sediment offshore southwestern Taiwan.</title>
        <authorList>
            <person name="Wei W.-H."/>
            <person name="Chen W.-C."/>
            <person name="Lai M.-C."/>
            <person name="Chen S.-C."/>
        </authorList>
    </citation>
    <scope>NUCLEOTIDE SEQUENCE [LARGE SCALE GENOMIC DNA]</scope>
    <source>
        <strain evidence="1 2">CWC-02</strain>
    </source>
</reference>
<comment type="caution">
    <text evidence="1">The sequence shown here is derived from an EMBL/GenBank/DDBJ whole genome shotgun (WGS) entry which is preliminary data.</text>
</comment>
<gene>
    <name evidence="1" type="ORF">DIC75_00705</name>
</gene>
<evidence type="ECO:0000313" key="2">
    <source>
        <dbReference type="Proteomes" id="UP001523230"/>
    </source>
</evidence>
<organism evidence="1 2">
    <name type="scientific">Methanoculleus oceani</name>
    <dbReference type="NCBI Taxonomy" id="2184756"/>
    <lineage>
        <taxon>Archaea</taxon>
        <taxon>Methanobacteriati</taxon>
        <taxon>Methanobacteriota</taxon>
        <taxon>Stenosarchaea group</taxon>
        <taxon>Methanomicrobia</taxon>
        <taxon>Methanomicrobiales</taxon>
        <taxon>Methanomicrobiaceae</taxon>
        <taxon>Methanoculleus</taxon>
    </lineage>
</organism>
<dbReference type="PANTHER" id="PTHR39327:SF1">
    <property type="entry name" value="BLR5470 PROTEIN"/>
    <property type="match status" value="1"/>
</dbReference>
<accession>A0ABD4TAB4</accession>
<evidence type="ECO:0008006" key="3">
    <source>
        <dbReference type="Google" id="ProtNLM"/>
    </source>
</evidence>
<dbReference type="AlphaFoldDB" id="A0ABD4TAB4"/>
<evidence type="ECO:0000313" key="1">
    <source>
        <dbReference type="EMBL" id="MCM2464845.1"/>
    </source>
</evidence>
<keyword evidence="2" id="KW-1185">Reference proteome</keyword>
<dbReference type="Gene3D" id="3.10.620.30">
    <property type="match status" value="1"/>
</dbReference>
<dbReference type="PANTHER" id="PTHR39327">
    <property type="match status" value="1"/>
</dbReference>
<dbReference type="EMBL" id="QFDM01000001">
    <property type="protein sequence ID" value="MCM2464845.1"/>
    <property type="molecule type" value="Genomic_DNA"/>
</dbReference>
<sequence>MWKRILTALVLVAAALGAGCLGGLLHPSVVAPAIVPVEDAVLDDPPVYTFPFEDGEETIRIDPDPAVYAGAKEADRQLYLAKDLPKEEWIPIYYRAFVNDSHQEPFYADLLAALREIRDREGLDDDRYLELIAAFVQSISYETDASIVEPKFPIETYVDGEGDCDDKSLLLAGLLAREGYGVALLYFGEEGHMAVGVGSAGCFYRNTSRAYIETTNRSYVGIPPAALADGTVLASDPLVIPVGDGDRFYGACGEVEAIERALSASRDRAGELGAELAARGRELEEERASLESLGARLTALSRSGEIREYNRLVPEYNRMARDYNDAIGAYNALLDESMATVDLHNYLIAHAHDRPGSYLRAREYLAG</sequence>
<dbReference type="RefSeq" id="WP_250986101.1">
    <property type="nucleotide sequence ID" value="NZ_QFDM01000001.1"/>
</dbReference>
<name>A0ABD4TAB4_9EURY</name>
<dbReference type="InterPro" id="IPR010319">
    <property type="entry name" value="Transglutaminase-like_Cys_pept"/>
</dbReference>
<dbReference type="Proteomes" id="UP001523230">
    <property type="component" value="Unassembled WGS sequence"/>
</dbReference>
<protein>
    <recommendedName>
        <fullName evidence="3">Transglutaminase-like domain-containing protein</fullName>
    </recommendedName>
</protein>